<proteinExistence type="predicted"/>
<accession>A0A5K4FE67</accession>
<name>A0A5K4FE67_SCHMA</name>
<dbReference type="AlphaFoldDB" id="A0A5K4FE67"/>
<keyword evidence="1" id="KW-0472">Membrane</keyword>
<organism evidence="2 3">
    <name type="scientific">Schistosoma mansoni</name>
    <name type="common">Blood fluke</name>
    <dbReference type="NCBI Taxonomy" id="6183"/>
    <lineage>
        <taxon>Eukaryota</taxon>
        <taxon>Metazoa</taxon>
        <taxon>Spiralia</taxon>
        <taxon>Lophotrochozoa</taxon>
        <taxon>Platyhelminthes</taxon>
        <taxon>Trematoda</taxon>
        <taxon>Digenea</taxon>
        <taxon>Strigeidida</taxon>
        <taxon>Schistosomatoidea</taxon>
        <taxon>Schistosomatidae</taxon>
        <taxon>Schistosoma</taxon>
    </lineage>
</organism>
<keyword evidence="1" id="KW-0812">Transmembrane</keyword>
<dbReference type="WBParaSite" id="Smp_340840.1">
    <property type="protein sequence ID" value="Smp_340840.1"/>
    <property type="gene ID" value="Smp_340840"/>
</dbReference>
<evidence type="ECO:0000313" key="2">
    <source>
        <dbReference type="Proteomes" id="UP000008854"/>
    </source>
</evidence>
<keyword evidence="1" id="KW-1133">Transmembrane helix</keyword>
<reference evidence="2" key="1">
    <citation type="journal article" date="2012" name="PLoS Negl. Trop. Dis.">
        <title>A systematically improved high quality genome and transcriptome of the human blood fluke Schistosoma mansoni.</title>
        <authorList>
            <person name="Protasio A.V."/>
            <person name="Tsai I.J."/>
            <person name="Babbage A."/>
            <person name="Nichol S."/>
            <person name="Hunt M."/>
            <person name="Aslett M.A."/>
            <person name="De Silva N."/>
            <person name="Velarde G.S."/>
            <person name="Anderson T.J."/>
            <person name="Clark R.C."/>
            <person name="Davidson C."/>
            <person name="Dillon G.P."/>
            <person name="Holroyd N.E."/>
            <person name="LoVerde P.T."/>
            <person name="Lloyd C."/>
            <person name="McQuillan J."/>
            <person name="Oliveira G."/>
            <person name="Otto T.D."/>
            <person name="Parker-Manuel S.J."/>
            <person name="Quail M.A."/>
            <person name="Wilson R.A."/>
            <person name="Zerlotini A."/>
            <person name="Dunne D.W."/>
            <person name="Berriman M."/>
        </authorList>
    </citation>
    <scope>NUCLEOTIDE SEQUENCE [LARGE SCALE GENOMIC DNA]</scope>
    <source>
        <strain evidence="2">Puerto Rican</strain>
    </source>
</reference>
<dbReference type="InParanoid" id="A0A5K4FE67"/>
<keyword evidence="2" id="KW-1185">Reference proteome</keyword>
<reference evidence="3" key="2">
    <citation type="submission" date="2019-11" db="UniProtKB">
        <authorList>
            <consortium name="WormBaseParasite"/>
        </authorList>
    </citation>
    <scope>IDENTIFICATION</scope>
    <source>
        <strain evidence="3">Puerto Rican</strain>
    </source>
</reference>
<feature type="transmembrane region" description="Helical" evidence="1">
    <location>
        <begin position="6"/>
        <end position="26"/>
    </location>
</feature>
<evidence type="ECO:0000313" key="3">
    <source>
        <dbReference type="WBParaSite" id="Smp_340840.1"/>
    </source>
</evidence>
<dbReference type="ExpressionAtlas" id="A0A5K4FE67">
    <property type="expression patterns" value="baseline"/>
</dbReference>
<sequence>MLNKKFIFIFISLFLLNEISYGYILVCRKMKKDSKRSYHGYGGYCPDCPLICRVFTNDMKRPESFQPRKLRPKHADEILKEKLHRSSAPRGIYDNPYNPGLWRRSTVITAPYT</sequence>
<evidence type="ECO:0000256" key="1">
    <source>
        <dbReference type="SAM" id="Phobius"/>
    </source>
</evidence>
<dbReference type="Proteomes" id="UP000008854">
    <property type="component" value="Unassembled WGS sequence"/>
</dbReference>
<protein>
    <submittedName>
        <fullName evidence="3">Uncharacterized protein</fullName>
    </submittedName>
</protein>